<evidence type="ECO:0000313" key="1">
    <source>
        <dbReference type="EMBL" id="QOS13596.1"/>
    </source>
</evidence>
<geneLocation type="plasmid" evidence="1 2">
    <name>pHGLR1</name>
</geneLocation>
<dbReference type="GeneID" id="59461121"/>
<dbReference type="RefSeq" id="WP_193493602.1">
    <property type="nucleotide sequence ID" value="NZ_CP063206.1"/>
</dbReference>
<proteinExistence type="predicted"/>
<protein>
    <recommendedName>
        <fullName evidence="3">DUF2971 domain-containing protein</fullName>
    </recommendedName>
</protein>
<keyword evidence="1" id="KW-0614">Plasmid</keyword>
<name>A0A871BLB8_HALGI</name>
<reference evidence="1" key="1">
    <citation type="journal article" date="2021" name="Front. Microbiol.">
        <title>Cellular and Genomic Properties of Haloferax gibbonsii LR2-5, the Host of Euryarchaeal Virus HFTV1.</title>
        <authorList>
            <person name="Tittes C."/>
            <person name="Schwarzer S."/>
            <person name="Pfeiffer F."/>
            <person name="Dyall-Smith M."/>
            <person name="Rodriguez-Franco M."/>
            <person name="Oksanen H.M."/>
            <person name="Quax T.E.F."/>
        </authorList>
    </citation>
    <scope>NUCLEOTIDE SEQUENCE</scope>
    <source>
        <strain evidence="1">LR2-5</strain>
    </source>
</reference>
<evidence type="ECO:0008006" key="3">
    <source>
        <dbReference type="Google" id="ProtNLM"/>
    </source>
</evidence>
<dbReference type="EMBL" id="CP063206">
    <property type="protein sequence ID" value="QOS13596.1"/>
    <property type="molecule type" value="Genomic_DNA"/>
</dbReference>
<dbReference type="Proteomes" id="UP000663064">
    <property type="component" value="Plasmid pHGLR1"/>
</dbReference>
<accession>A0A871BLB8</accession>
<organism evidence="1 2">
    <name type="scientific">Haloferax gibbonsii</name>
    <dbReference type="NCBI Taxonomy" id="35746"/>
    <lineage>
        <taxon>Archaea</taxon>
        <taxon>Methanobacteriati</taxon>
        <taxon>Methanobacteriota</taxon>
        <taxon>Stenosarchaea group</taxon>
        <taxon>Halobacteria</taxon>
        <taxon>Halobacteriales</taxon>
        <taxon>Haloferacaceae</taxon>
        <taxon>Haloferax</taxon>
    </lineage>
</organism>
<dbReference type="AlphaFoldDB" id="A0A871BLB8"/>
<gene>
    <name evidence="1" type="ORF">HfgLR_21920</name>
</gene>
<evidence type="ECO:0000313" key="2">
    <source>
        <dbReference type="Proteomes" id="UP000663064"/>
    </source>
</evidence>
<sequence length="259" mass="29649">MVEIFPEEDWKPAQPSSSDHLWRYIDFTQFVSVLEKDALWYPRASEFFDSYEGALPDSKIKQIANGIPNHISNREDKVSRYYDALRNSTYVSCWHQRSGETAAMWQVYQNKGKEVAIRTTIGDFNAAIEEDSLEITNGLVKYINYDNPREFITNKTSPFFFKRSSFRHEEEFRSVVSDFDPPEGSAIDEDFAKKVADNAKPGVPIPVDKEKLINEVYISPVAGGWLEGLVEDVLKTHNMSDINVRASSLTENPFDNGDR</sequence>